<sequence length="173" mass="19146">MPIGARRTPKWQTVSRLIKTREGSVPREKMPGFFPDRRSSPSSNFSGPDGAATITSPPLPETAVTLEHDVGVPTTTLDFRPARWHWLYRPYCACVIPLFAPQSVRAVRRAGADAPAQPVVFRKLFTVSTRARGAAVSEPAHGLVHRGVNDEMMMIITFRREMEPPESMVVPGL</sequence>
<feature type="compositionally biased region" description="Basic and acidic residues" evidence="1">
    <location>
        <begin position="19"/>
        <end position="39"/>
    </location>
</feature>
<reference evidence="2 3" key="1">
    <citation type="journal article" date="2019" name="Commun. Biol.">
        <title>The bagworm genome reveals a unique fibroin gene that provides high tensile strength.</title>
        <authorList>
            <person name="Kono N."/>
            <person name="Nakamura H."/>
            <person name="Ohtoshi R."/>
            <person name="Tomita M."/>
            <person name="Numata K."/>
            <person name="Arakawa K."/>
        </authorList>
    </citation>
    <scope>NUCLEOTIDE SEQUENCE [LARGE SCALE GENOMIC DNA]</scope>
</reference>
<dbReference type="Proteomes" id="UP000299102">
    <property type="component" value="Unassembled WGS sequence"/>
</dbReference>
<dbReference type="EMBL" id="BGZK01003254">
    <property type="protein sequence ID" value="GBO99237.1"/>
    <property type="molecule type" value="Genomic_DNA"/>
</dbReference>
<feature type="region of interest" description="Disordered" evidence="1">
    <location>
        <begin position="1"/>
        <end position="58"/>
    </location>
</feature>
<name>A0A4C1SDG4_EUMVA</name>
<gene>
    <name evidence="2" type="ORF">EVAR_66947_1</name>
</gene>
<organism evidence="2 3">
    <name type="scientific">Eumeta variegata</name>
    <name type="common">Bagworm moth</name>
    <name type="synonym">Eumeta japonica</name>
    <dbReference type="NCBI Taxonomy" id="151549"/>
    <lineage>
        <taxon>Eukaryota</taxon>
        <taxon>Metazoa</taxon>
        <taxon>Ecdysozoa</taxon>
        <taxon>Arthropoda</taxon>
        <taxon>Hexapoda</taxon>
        <taxon>Insecta</taxon>
        <taxon>Pterygota</taxon>
        <taxon>Neoptera</taxon>
        <taxon>Endopterygota</taxon>
        <taxon>Lepidoptera</taxon>
        <taxon>Glossata</taxon>
        <taxon>Ditrysia</taxon>
        <taxon>Tineoidea</taxon>
        <taxon>Psychidae</taxon>
        <taxon>Oiketicinae</taxon>
        <taxon>Eumeta</taxon>
    </lineage>
</organism>
<evidence type="ECO:0000313" key="3">
    <source>
        <dbReference type="Proteomes" id="UP000299102"/>
    </source>
</evidence>
<dbReference type="AlphaFoldDB" id="A0A4C1SDG4"/>
<evidence type="ECO:0000256" key="1">
    <source>
        <dbReference type="SAM" id="MobiDB-lite"/>
    </source>
</evidence>
<evidence type="ECO:0000313" key="2">
    <source>
        <dbReference type="EMBL" id="GBO99237.1"/>
    </source>
</evidence>
<protein>
    <submittedName>
        <fullName evidence="2">Uncharacterized protein</fullName>
    </submittedName>
</protein>
<comment type="caution">
    <text evidence="2">The sequence shown here is derived from an EMBL/GenBank/DDBJ whole genome shotgun (WGS) entry which is preliminary data.</text>
</comment>
<accession>A0A4C1SDG4</accession>
<proteinExistence type="predicted"/>
<keyword evidence="3" id="KW-1185">Reference proteome</keyword>